<dbReference type="AlphaFoldDB" id="A0AAV8XHS3"/>
<comment type="caution">
    <text evidence="1">The sequence shown here is derived from an EMBL/GenBank/DDBJ whole genome shotgun (WGS) entry which is preliminary data.</text>
</comment>
<proteinExistence type="predicted"/>
<sequence length="90" mass="10318">MFRIPTSLENLGRAETTENSTFEIFLLLPSCEKDCWKYFTLERTAHKNSHSRAKSILKSNRKPMEAKSNALCNSNSGLHCASHYLQIDVR</sequence>
<reference evidence="1" key="1">
    <citation type="journal article" date="2023" name="Insect Mol. Biol.">
        <title>Genome sequencing provides insights into the evolution of gene families encoding plant cell wall-degrading enzymes in longhorned beetles.</title>
        <authorList>
            <person name="Shin N.R."/>
            <person name="Okamura Y."/>
            <person name="Kirsch R."/>
            <person name="Pauchet Y."/>
        </authorList>
    </citation>
    <scope>NUCLEOTIDE SEQUENCE</scope>
    <source>
        <strain evidence="1">AMC_N1</strain>
    </source>
</reference>
<evidence type="ECO:0000313" key="2">
    <source>
        <dbReference type="Proteomes" id="UP001162162"/>
    </source>
</evidence>
<dbReference type="EMBL" id="JAPWTK010000580">
    <property type="protein sequence ID" value="KAJ8938156.1"/>
    <property type="molecule type" value="Genomic_DNA"/>
</dbReference>
<name>A0AAV8XHS3_9CUCU</name>
<organism evidence="1 2">
    <name type="scientific">Aromia moschata</name>
    <dbReference type="NCBI Taxonomy" id="1265417"/>
    <lineage>
        <taxon>Eukaryota</taxon>
        <taxon>Metazoa</taxon>
        <taxon>Ecdysozoa</taxon>
        <taxon>Arthropoda</taxon>
        <taxon>Hexapoda</taxon>
        <taxon>Insecta</taxon>
        <taxon>Pterygota</taxon>
        <taxon>Neoptera</taxon>
        <taxon>Endopterygota</taxon>
        <taxon>Coleoptera</taxon>
        <taxon>Polyphaga</taxon>
        <taxon>Cucujiformia</taxon>
        <taxon>Chrysomeloidea</taxon>
        <taxon>Cerambycidae</taxon>
        <taxon>Cerambycinae</taxon>
        <taxon>Callichromatini</taxon>
        <taxon>Aromia</taxon>
    </lineage>
</organism>
<evidence type="ECO:0000313" key="1">
    <source>
        <dbReference type="EMBL" id="KAJ8938156.1"/>
    </source>
</evidence>
<protein>
    <recommendedName>
        <fullName evidence="3">C2H2-type domain-containing protein</fullName>
    </recommendedName>
</protein>
<accession>A0AAV8XHS3</accession>
<keyword evidence="2" id="KW-1185">Reference proteome</keyword>
<gene>
    <name evidence="1" type="ORF">NQ318_011921</name>
</gene>
<dbReference type="Proteomes" id="UP001162162">
    <property type="component" value="Unassembled WGS sequence"/>
</dbReference>
<evidence type="ECO:0008006" key="3">
    <source>
        <dbReference type="Google" id="ProtNLM"/>
    </source>
</evidence>